<keyword evidence="9 13" id="KW-1133">Transmembrane helix</keyword>
<evidence type="ECO:0000256" key="8">
    <source>
        <dbReference type="ARBA" id="ARBA00022967"/>
    </source>
</evidence>
<feature type="transmembrane region" description="Helical" evidence="13">
    <location>
        <begin position="105"/>
        <end position="122"/>
    </location>
</feature>
<evidence type="ECO:0000256" key="7">
    <source>
        <dbReference type="ARBA" id="ARBA00022840"/>
    </source>
</evidence>
<protein>
    <recommendedName>
        <fullName evidence="13">Calcium-transporting ATPase</fullName>
        <ecNumber evidence="13">7.2.2.10</ecNumber>
    </recommendedName>
</protein>
<keyword evidence="5 13" id="KW-0547">Nucleotide-binding</keyword>
<dbReference type="SUPFAM" id="SSF81653">
    <property type="entry name" value="Calcium ATPase, transduction domain A"/>
    <property type="match status" value="1"/>
</dbReference>
<evidence type="ECO:0000256" key="9">
    <source>
        <dbReference type="ARBA" id="ARBA00022989"/>
    </source>
</evidence>
<keyword evidence="6 13" id="KW-0106">Calcium</keyword>
<feature type="transmembrane region" description="Helical" evidence="13">
    <location>
        <begin position="324"/>
        <end position="348"/>
    </location>
</feature>
<comment type="similarity">
    <text evidence="13">Belongs to the cation transport ATPase (P-type) (TC 3.A.3) family.</text>
</comment>
<evidence type="ECO:0000256" key="3">
    <source>
        <dbReference type="ARBA" id="ARBA00022568"/>
    </source>
</evidence>
<feature type="transmembrane region" description="Helical" evidence="13">
    <location>
        <begin position="904"/>
        <end position="923"/>
    </location>
</feature>
<dbReference type="PRINTS" id="PR00119">
    <property type="entry name" value="CATATPASE"/>
</dbReference>
<organism evidence="16 17">
    <name type="scientific">Macrostomum lignano</name>
    <dbReference type="NCBI Taxonomy" id="282301"/>
    <lineage>
        <taxon>Eukaryota</taxon>
        <taxon>Metazoa</taxon>
        <taxon>Spiralia</taxon>
        <taxon>Lophotrochozoa</taxon>
        <taxon>Platyhelminthes</taxon>
        <taxon>Rhabditophora</taxon>
        <taxon>Macrostomorpha</taxon>
        <taxon>Macrostomida</taxon>
        <taxon>Macrostomidae</taxon>
        <taxon>Macrostomum</taxon>
    </lineage>
</organism>
<evidence type="ECO:0000256" key="11">
    <source>
        <dbReference type="ARBA" id="ARBA00023136"/>
    </source>
</evidence>
<comment type="caution">
    <text evidence="13">Lacks conserved residue(s) required for the propagation of feature annotation.</text>
</comment>
<evidence type="ECO:0000256" key="10">
    <source>
        <dbReference type="ARBA" id="ARBA00023065"/>
    </source>
</evidence>
<dbReference type="FunFam" id="3.40.1110.10:FF:000006">
    <property type="entry name" value="Calcium-transporting ATPase"/>
    <property type="match status" value="1"/>
</dbReference>
<dbReference type="PANTHER" id="PTHR42861">
    <property type="entry name" value="CALCIUM-TRANSPORTING ATPASE"/>
    <property type="match status" value="1"/>
</dbReference>
<evidence type="ECO:0000256" key="14">
    <source>
        <dbReference type="SAM" id="MobiDB-lite"/>
    </source>
</evidence>
<dbReference type="InterPro" id="IPR004014">
    <property type="entry name" value="ATPase_P-typ_cation-transptr_N"/>
</dbReference>
<feature type="domain" description="Cation-transporting P-type ATPase N-terminal" evidence="15">
    <location>
        <begin position="47"/>
        <end position="121"/>
    </location>
</feature>
<keyword evidence="10 13" id="KW-0406">Ion transport</keyword>
<dbReference type="PRINTS" id="PR00120">
    <property type="entry name" value="HATPASE"/>
</dbReference>
<comment type="function">
    <text evidence="13">Catalyzes the hydrolysis of ATP coupled with the transport of calcium.</text>
</comment>
<accession>A0A267GK63</accession>
<dbReference type="NCBIfam" id="TIGR01522">
    <property type="entry name" value="ATPase-IIA2_Ca"/>
    <property type="match status" value="1"/>
</dbReference>
<proteinExistence type="inferred from homology"/>
<dbReference type="Pfam" id="PF00690">
    <property type="entry name" value="Cation_ATPase_N"/>
    <property type="match status" value="1"/>
</dbReference>
<dbReference type="Gene3D" id="3.40.50.1000">
    <property type="entry name" value="HAD superfamily/HAD-like"/>
    <property type="match status" value="1"/>
</dbReference>
<evidence type="ECO:0000256" key="4">
    <source>
        <dbReference type="ARBA" id="ARBA00022692"/>
    </source>
</evidence>
<feature type="transmembrane region" description="Helical" evidence="13">
    <location>
        <begin position="871"/>
        <end position="892"/>
    </location>
</feature>
<dbReference type="InterPro" id="IPR036412">
    <property type="entry name" value="HAD-like_sf"/>
</dbReference>
<dbReference type="InterPro" id="IPR006068">
    <property type="entry name" value="ATPase_P-typ_cation-transptr_C"/>
</dbReference>
<gene>
    <name evidence="16" type="ORF">BOX15_Mlig028897g2</name>
</gene>
<comment type="catalytic activity">
    <reaction evidence="13">
        <text>Ca(2+)(in) + ATP + H2O = Ca(2+)(out) + ADP + phosphate + H(+)</text>
        <dbReference type="Rhea" id="RHEA:18105"/>
        <dbReference type="ChEBI" id="CHEBI:15377"/>
        <dbReference type="ChEBI" id="CHEBI:15378"/>
        <dbReference type="ChEBI" id="CHEBI:29108"/>
        <dbReference type="ChEBI" id="CHEBI:30616"/>
        <dbReference type="ChEBI" id="CHEBI:43474"/>
        <dbReference type="ChEBI" id="CHEBI:456216"/>
        <dbReference type="EC" id="7.2.2.10"/>
    </reaction>
</comment>
<dbReference type="InterPro" id="IPR008250">
    <property type="entry name" value="ATPase_P-typ_transduc_dom_A_sf"/>
</dbReference>
<dbReference type="Pfam" id="PF00122">
    <property type="entry name" value="E1-E2_ATPase"/>
    <property type="match status" value="1"/>
</dbReference>
<dbReference type="Gene3D" id="1.20.1110.10">
    <property type="entry name" value="Calcium-transporting ATPase, transmembrane domain"/>
    <property type="match status" value="1"/>
</dbReference>
<keyword evidence="2 13" id="KW-0813">Transport</keyword>
<dbReference type="NCBIfam" id="TIGR01494">
    <property type="entry name" value="ATPase_P-type"/>
    <property type="match status" value="2"/>
</dbReference>
<dbReference type="InterPro" id="IPR001757">
    <property type="entry name" value="P_typ_ATPase"/>
</dbReference>
<dbReference type="SUPFAM" id="SSF81665">
    <property type="entry name" value="Calcium ATPase, transmembrane domain M"/>
    <property type="match status" value="1"/>
</dbReference>
<dbReference type="GO" id="GO:0005388">
    <property type="term" value="F:P-type calcium transporter activity"/>
    <property type="evidence" value="ECO:0007669"/>
    <property type="project" value="UniProtKB-EC"/>
</dbReference>
<keyword evidence="3 13" id="KW-0109">Calcium transport</keyword>
<dbReference type="Pfam" id="PF00689">
    <property type="entry name" value="Cation_ATPase_C"/>
    <property type="match status" value="1"/>
</dbReference>
<dbReference type="OrthoDB" id="3352408at2759"/>
<keyword evidence="8" id="KW-1278">Translocase</keyword>
<evidence type="ECO:0000313" key="16">
    <source>
        <dbReference type="EMBL" id="PAA85662.1"/>
    </source>
</evidence>
<dbReference type="InterPro" id="IPR023299">
    <property type="entry name" value="ATPase_P-typ_cyto_dom_N"/>
</dbReference>
<keyword evidence="7 13" id="KW-0067">ATP-binding</keyword>
<dbReference type="InterPro" id="IPR018303">
    <property type="entry name" value="ATPase_P-typ_P_site"/>
</dbReference>
<feature type="transmembrane region" description="Helical" evidence="13">
    <location>
        <begin position="807"/>
        <end position="826"/>
    </location>
</feature>
<dbReference type="SFLD" id="SFLDF00027">
    <property type="entry name" value="p-type_atpase"/>
    <property type="match status" value="1"/>
</dbReference>
<feature type="region of interest" description="Disordered" evidence="14">
    <location>
        <begin position="1"/>
        <end position="20"/>
    </location>
</feature>
<dbReference type="Gene3D" id="3.40.1110.10">
    <property type="entry name" value="Calcium-transporting ATPase, cytoplasmic domain N"/>
    <property type="match status" value="1"/>
</dbReference>
<name>A0A267GK63_9PLAT</name>
<feature type="transmembrane region" description="Helical" evidence="13">
    <location>
        <begin position="128"/>
        <end position="145"/>
    </location>
</feature>
<comment type="catalytic activity">
    <reaction evidence="12">
        <text>Mn(2+)(in) + ATP + H2O = Mn(2+)(out) + ADP + phosphate + H(+)</text>
        <dbReference type="Rhea" id="RHEA:66820"/>
        <dbReference type="ChEBI" id="CHEBI:15377"/>
        <dbReference type="ChEBI" id="CHEBI:15378"/>
        <dbReference type="ChEBI" id="CHEBI:29035"/>
        <dbReference type="ChEBI" id="CHEBI:30616"/>
        <dbReference type="ChEBI" id="CHEBI:43474"/>
        <dbReference type="ChEBI" id="CHEBI:456216"/>
    </reaction>
    <physiologicalReaction direction="left-to-right" evidence="12">
        <dbReference type="Rhea" id="RHEA:66821"/>
    </physiologicalReaction>
</comment>
<feature type="transmembrane region" description="Helical" evidence="13">
    <location>
        <begin position="734"/>
        <end position="755"/>
    </location>
</feature>
<comment type="subcellular location">
    <subcellularLocation>
        <location evidence="1">Endomembrane system</location>
        <topology evidence="1">Multi-pass membrane protein</topology>
    </subcellularLocation>
    <subcellularLocation>
        <location evidence="13">Membrane</location>
        <topology evidence="13">Multi-pass membrane protein</topology>
    </subcellularLocation>
</comment>
<dbReference type="EC" id="7.2.2.10" evidence="13"/>
<dbReference type="SMART" id="SM00831">
    <property type="entry name" value="Cation_ATPase_N"/>
    <property type="match status" value="1"/>
</dbReference>
<evidence type="ECO:0000256" key="13">
    <source>
        <dbReference type="RuleBase" id="RU361146"/>
    </source>
</evidence>
<dbReference type="PROSITE" id="PS00154">
    <property type="entry name" value="ATPASE_E1_E2"/>
    <property type="match status" value="1"/>
</dbReference>
<dbReference type="Gene3D" id="2.70.150.10">
    <property type="entry name" value="Calcium-transporting ATPase, cytoplasmic transduction domain A"/>
    <property type="match status" value="1"/>
</dbReference>
<dbReference type="GO" id="GO:0016887">
    <property type="term" value="F:ATP hydrolysis activity"/>
    <property type="evidence" value="ECO:0007669"/>
    <property type="project" value="InterPro"/>
</dbReference>
<sequence length="960" mass="104029">MTSAQSADTAAAAAESSLLSVSPNSTAVNLESGQPPDMQVYSLKAPQAAVRGVDEVAGSLRTSLRDGLSQAEADVRLRRFGPNEIESPPDDPLWQKYLEQFKDPMILLLLCSAVISLLMRQFDDAVSISLAIVIVVTVAFIQEYRSEKALGALKKLVPYKCYCLRSGILQFLYARDLVPGDIVHLNVGCRVPADLRVFESTDLRIDEASFTGETDPVLKSATQLHESNVSTGGSVVGMKNCAFTGTLVRCGTGKGIVICTGEESAFGDIFRAMQEEEAPKTPLQRNMDRLGKQLSFYSLCIIVGIVIIGLLQRRQMLEMFQIGVSLAVAAIPEGLPIVVTVTLAIGVMRMAKRNAIVKKLPVVETLGCVNVVCSDKTGTLTQNEMTVTRLITSDGLAATVSGVGYAAAGDVVAEANGARLAAGSTVALRWLCLTASCCNNAEIRGNELHGQPTEGALVALVNKLNGDRLKQDYSRIQEWPFNSDTKLMTVKCERKSSAVDNSADLPTSVFFVKGAPDRLVRACTSYWNERGQLESMTSGQEARINDWAAQLGVGGLRVLGLACGPDQQNLTFCGLVGLLDPPRPGVKDSIRILQQSGVLVTMVTGDAMETACTIARQLGISGGTGQPISGEQLDQMQPDDPRIPETRIFYRTSPRHKNKIVRAFQAVGKVVAMTGDGVNDAVALKAADIGIAMGMMGTEVSKEAADMILIDDHFQTILAAVEEGKAIFHNIRCFIRFQLSTSIAALTLVTMATVFNLPSPLNAMQILWINILMDGPPAQSLGVEPLDPDLRKKPPRRPSDSVLPMELLLGVLRSALIIVAGTLFVFHREMSDNKVTPRDTTMTFTCFVLFDMFNALSCRSKSKSIFTIGLFSNRTFCIAVGLSLIGQLLVIYVPPFQAIFQTEALYATDLLFLVCLCSTVFWISELAKLMHRHHYNFSRAALSLIGFNNRRSTKFSDSIV</sequence>
<dbReference type="AlphaFoldDB" id="A0A267GK63"/>
<dbReference type="InterPro" id="IPR059000">
    <property type="entry name" value="ATPase_P-type_domA"/>
</dbReference>
<dbReference type="InterPro" id="IPR006413">
    <property type="entry name" value="P-type_ATPase_IIA_PMR1"/>
</dbReference>
<dbReference type="InterPro" id="IPR044492">
    <property type="entry name" value="P_typ_ATPase_HD_dom"/>
</dbReference>
<dbReference type="SUPFAM" id="SSF56784">
    <property type="entry name" value="HAD-like"/>
    <property type="match status" value="1"/>
</dbReference>
<dbReference type="GO" id="GO:0012505">
    <property type="term" value="C:endomembrane system"/>
    <property type="evidence" value="ECO:0007669"/>
    <property type="project" value="UniProtKB-SubCell"/>
</dbReference>
<comment type="caution">
    <text evidence="16">The sequence shown here is derived from an EMBL/GenBank/DDBJ whole genome shotgun (WGS) entry which is preliminary data.</text>
</comment>
<dbReference type="STRING" id="282301.A0A267GK63"/>
<dbReference type="Pfam" id="PF13246">
    <property type="entry name" value="Cation_ATPase"/>
    <property type="match status" value="1"/>
</dbReference>
<dbReference type="GO" id="GO:0016020">
    <property type="term" value="C:membrane"/>
    <property type="evidence" value="ECO:0007669"/>
    <property type="project" value="UniProtKB-SubCell"/>
</dbReference>
<dbReference type="GO" id="GO:0140613">
    <property type="term" value="F:P-type manganese transporter activity"/>
    <property type="evidence" value="ECO:0007669"/>
    <property type="project" value="RHEA"/>
</dbReference>
<evidence type="ECO:0000256" key="1">
    <source>
        <dbReference type="ARBA" id="ARBA00004127"/>
    </source>
</evidence>
<evidence type="ECO:0000256" key="5">
    <source>
        <dbReference type="ARBA" id="ARBA00022741"/>
    </source>
</evidence>
<feature type="transmembrane region" description="Helical" evidence="13">
    <location>
        <begin position="294"/>
        <end position="312"/>
    </location>
</feature>
<dbReference type="InterPro" id="IPR023298">
    <property type="entry name" value="ATPase_P-typ_TM_dom_sf"/>
</dbReference>
<keyword evidence="17" id="KW-1185">Reference proteome</keyword>
<dbReference type="GO" id="GO:0005524">
    <property type="term" value="F:ATP binding"/>
    <property type="evidence" value="ECO:0007669"/>
    <property type="project" value="UniProtKB-KW"/>
</dbReference>
<evidence type="ECO:0000256" key="6">
    <source>
        <dbReference type="ARBA" id="ARBA00022837"/>
    </source>
</evidence>
<evidence type="ECO:0000256" key="2">
    <source>
        <dbReference type="ARBA" id="ARBA00022448"/>
    </source>
</evidence>
<dbReference type="FunFam" id="3.40.50.1000:FF:000001">
    <property type="entry name" value="Phospholipid-transporting ATPase IC"/>
    <property type="match status" value="1"/>
</dbReference>
<dbReference type="InterPro" id="IPR023214">
    <property type="entry name" value="HAD_sf"/>
</dbReference>
<dbReference type="Proteomes" id="UP000215902">
    <property type="component" value="Unassembled WGS sequence"/>
</dbReference>
<dbReference type="SUPFAM" id="SSF81660">
    <property type="entry name" value="Metal cation-transporting ATPase, ATP-binding domain N"/>
    <property type="match status" value="1"/>
</dbReference>
<evidence type="ECO:0000259" key="15">
    <source>
        <dbReference type="SMART" id="SM00831"/>
    </source>
</evidence>
<reference evidence="16 17" key="1">
    <citation type="submission" date="2017-06" db="EMBL/GenBank/DDBJ databases">
        <title>A platform for efficient transgenesis in Macrostomum lignano, a flatworm model organism for stem cell research.</title>
        <authorList>
            <person name="Berezikov E."/>
        </authorList>
    </citation>
    <scope>NUCLEOTIDE SEQUENCE [LARGE SCALE GENOMIC DNA]</scope>
    <source>
        <strain evidence="16">DV1</strain>
        <tissue evidence="16">Whole organism</tissue>
    </source>
</reference>
<dbReference type="SFLD" id="SFLDS00003">
    <property type="entry name" value="Haloacid_Dehalogenase"/>
    <property type="match status" value="1"/>
</dbReference>
<evidence type="ECO:0000256" key="12">
    <source>
        <dbReference type="ARBA" id="ARBA00047330"/>
    </source>
</evidence>
<dbReference type="EMBL" id="NIVC01000309">
    <property type="protein sequence ID" value="PAA85662.1"/>
    <property type="molecule type" value="Genomic_DNA"/>
</dbReference>
<keyword evidence="4 13" id="KW-0812">Transmembrane</keyword>
<keyword evidence="11 13" id="KW-0472">Membrane</keyword>
<dbReference type="SFLD" id="SFLDG00002">
    <property type="entry name" value="C1.7:_P-type_atpase_like"/>
    <property type="match status" value="1"/>
</dbReference>
<evidence type="ECO:0000313" key="17">
    <source>
        <dbReference type="Proteomes" id="UP000215902"/>
    </source>
</evidence>